<feature type="transmembrane region" description="Helical" evidence="6">
    <location>
        <begin position="447"/>
        <end position="464"/>
    </location>
</feature>
<name>A0A6A0B3R6_9LACT</name>
<evidence type="ECO:0000256" key="1">
    <source>
        <dbReference type="ARBA" id="ARBA00004651"/>
    </source>
</evidence>
<keyword evidence="3 6" id="KW-0812">Transmembrane</keyword>
<dbReference type="InterPro" id="IPR001279">
    <property type="entry name" value="Metallo-B-lactamas"/>
</dbReference>
<feature type="transmembrane region" description="Helical" evidence="6">
    <location>
        <begin position="57"/>
        <end position="75"/>
    </location>
</feature>
<dbReference type="InterPro" id="IPR052159">
    <property type="entry name" value="Competence_DNA_uptake"/>
</dbReference>
<keyword evidence="9" id="KW-1185">Reference proteome</keyword>
<proteinExistence type="predicted"/>
<dbReference type="RefSeq" id="WP_228407414.1">
    <property type="nucleotide sequence ID" value="NZ_BLLH01000001.1"/>
</dbReference>
<feature type="transmembrane region" description="Helical" evidence="6">
    <location>
        <begin position="387"/>
        <end position="410"/>
    </location>
</feature>
<keyword evidence="4 6" id="KW-1133">Transmembrane helix</keyword>
<dbReference type="Proteomes" id="UP000475928">
    <property type="component" value="Unassembled WGS sequence"/>
</dbReference>
<feature type="transmembrane region" description="Helical" evidence="6">
    <location>
        <begin position="315"/>
        <end position="344"/>
    </location>
</feature>
<organism evidence="8 9">
    <name type="scientific">Pseudolactococcus insecticola</name>
    <dbReference type="NCBI Taxonomy" id="2709158"/>
    <lineage>
        <taxon>Bacteria</taxon>
        <taxon>Bacillati</taxon>
        <taxon>Bacillota</taxon>
        <taxon>Bacilli</taxon>
        <taxon>Lactobacillales</taxon>
        <taxon>Streptococcaceae</taxon>
        <taxon>Pseudolactococcus</taxon>
    </lineage>
</organism>
<evidence type="ECO:0000256" key="6">
    <source>
        <dbReference type="SAM" id="Phobius"/>
    </source>
</evidence>
<feature type="transmembrane region" description="Helical" evidence="6">
    <location>
        <begin position="231"/>
        <end position="252"/>
    </location>
</feature>
<dbReference type="SMART" id="SM00849">
    <property type="entry name" value="Lactamase_B"/>
    <property type="match status" value="1"/>
</dbReference>
<evidence type="ECO:0000256" key="4">
    <source>
        <dbReference type="ARBA" id="ARBA00022989"/>
    </source>
</evidence>
<dbReference type="PANTHER" id="PTHR30619">
    <property type="entry name" value="DNA INTERNALIZATION/COMPETENCE PROTEIN COMEC/REC2"/>
    <property type="match status" value="1"/>
</dbReference>
<dbReference type="InterPro" id="IPR036866">
    <property type="entry name" value="RibonucZ/Hydroxyglut_hydro"/>
</dbReference>
<evidence type="ECO:0000256" key="2">
    <source>
        <dbReference type="ARBA" id="ARBA00022475"/>
    </source>
</evidence>
<dbReference type="GO" id="GO:0030420">
    <property type="term" value="P:establishment of competence for transformation"/>
    <property type="evidence" value="ECO:0007669"/>
    <property type="project" value="InterPro"/>
</dbReference>
<feature type="transmembrane region" description="Helical" evidence="6">
    <location>
        <begin position="272"/>
        <end position="295"/>
    </location>
</feature>
<evidence type="ECO:0000313" key="9">
    <source>
        <dbReference type="Proteomes" id="UP000475928"/>
    </source>
</evidence>
<dbReference type="InterPro" id="IPR004797">
    <property type="entry name" value="Competence_ComEC/Rec2"/>
</dbReference>
<dbReference type="NCBIfam" id="TIGR00361">
    <property type="entry name" value="ComEC_Rec2"/>
    <property type="match status" value="1"/>
</dbReference>
<gene>
    <name evidence="8" type="primary">comEC</name>
    <name evidence="8" type="ORF">Hs20B_00840</name>
</gene>
<dbReference type="InterPro" id="IPR004477">
    <property type="entry name" value="ComEC_N"/>
</dbReference>
<comment type="subcellular location">
    <subcellularLocation>
        <location evidence="1">Cell membrane</location>
        <topology evidence="1">Multi-pass membrane protein</topology>
    </subcellularLocation>
</comment>
<dbReference type="Gene3D" id="3.60.15.10">
    <property type="entry name" value="Ribonuclease Z/Hydroxyacylglutathione hydrolase-like"/>
    <property type="match status" value="1"/>
</dbReference>
<dbReference type="Pfam" id="PF00753">
    <property type="entry name" value="Lactamase_B"/>
    <property type="match status" value="1"/>
</dbReference>
<dbReference type="InterPro" id="IPR035681">
    <property type="entry name" value="ComA-like_MBL"/>
</dbReference>
<dbReference type="NCBIfam" id="TIGR00360">
    <property type="entry name" value="ComEC_N-term"/>
    <property type="match status" value="1"/>
</dbReference>
<dbReference type="AlphaFoldDB" id="A0A6A0B3R6"/>
<feature type="transmembrane region" description="Helical" evidence="6">
    <location>
        <begin position="20"/>
        <end position="51"/>
    </location>
</feature>
<keyword evidence="5 6" id="KW-0472">Membrane</keyword>
<accession>A0A6A0B3R6</accession>
<evidence type="ECO:0000259" key="7">
    <source>
        <dbReference type="SMART" id="SM00849"/>
    </source>
</evidence>
<reference evidence="8 9" key="1">
    <citation type="submission" date="2020-02" db="EMBL/GenBank/DDBJ databases">
        <title>Draft genome sequence of Lactococcus sp. Hs20B0-1.</title>
        <authorList>
            <person name="Noda S."/>
            <person name="Yuki M."/>
            <person name="Ohkuma M."/>
        </authorList>
    </citation>
    <scope>NUCLEOTIDE SEQUENCE [LARGE SCALE GENOMIC DNA]</scope>
    <source>
        <strain evidence="8 9">Hs20B0-1</strain>
    </source>
</reference>
<sequence>MKNLKSRLPWTNVAVRPIYIAYFSVLVYLSIWRFSWLMVAYLGVSFVIFMTKNTRQAVLKLGIILLVFASICTILKKKEERDFNSEPTVAQLTPILDTITVNGDSIGFRARSAGKTYQVYYQAPTQEVQLYFKSLSSNVNLSVVATTEKAATQRNFNGFDYQAYLKTQSIYRVATIQSIKSITAGKNFDLHVLRRRAILFCESNFPKPMSAYMTGLLFGYLGKDFDEMGSIYTSLGIMHLFALSGMQVSFFVDFLRKLLLRSGVRRDIVDGVQLPFSILYAGLTGFSVSVMRALIQKLLANFGIKKLDNFSLTLLILFCIMPKFLLTTGGTLSILFAFVISMFGDRFDQLPKYQRLTVESLVLSVSVLPMLLLYFHTFQPMSLILTFIFSLIFDMVLLPGLSLIFLLAILTNFKITQVNIGFQLLESLIKLTDNWLHYPLVLGKPQAIVFLLMLVLTGFLIDFWRFRKWRLLLMTPLLALFFITKNPVTSSITMVDIGQGDSIFLQDRINRHTILIDTGGRVSFGSEEAWRVRSSTPNASNTLIPYLKSQGVGSIDTLVITHTDEDHMGDLLAVIDQIKVKIILTSPGSLTNPNFVKILKQTGAKVQVAQVGQKLEIFDSYLEVLYPWAQGDGKNNDSIVLYGNLYQTKFLFTGDLEKEGEASLLTRYPKLDVDVLKAGHHGSKTSSSDAFIKAITPKIGLISCGINNRYKHPNVETLTTFDKYNVVTYRTDLQGAIRFQKQGKSWHIATVK</sequence>
<dbReference type="PANTHER" id="PTHR30619:SF1">
    <property type="entry name" value="RECOMBINATION PROTEIN 2"/>
    <property type="match status" value="1"/>
</dbReference>
<keyword evidence="2" id="KW-1003">Cell membrane</keyword>
<evidence type="ECO:0000256" key="5">
    <source>
        <dbReference type="ARBA" id="ARBA00023136"/>
    </source>
</evidence>
<dbReference type="SUPFAM" id="SSF56281">
    <property type="entry name" value="Metallo-hydrolase/oxidoreductase"/>
    <property type="match status" value="1"/>
</dbReference>
<evidence type="ECO:0000313" key="8">
    <source>
        <dbReference type="EMBL" id="GFH39686.1"/>
    </source>
</evidence>
<protein>
    <submittedName>
        <fullName evidence="8">DNA internalization-related competence protein ComEC/Rec2</fullName>
    </submittedName>
</protein>
<evidence type="ECO:0000256" key="3">
    <source>
        <dbReference type="ARBA" id="ARBA00022692"/>
    </source>
</evidence>
<dbReference type="GO" id="GO:0005886">
    <property type="term" value="C:plasma membrane"/>
    <property type="evidence" value="ECO:0007669"/>
    <property type="project" value="UniProtKB-SubCell"/>
</dbReference>
<dbReference type="Pfam" id="PF03772">
    <property type="entry name" value="Competence"/>
    <property type="match status" value="1"/>
</dbReference>
<dbReference type="EMBL" id="BLLH01000001">
    <property type="protein sequence ID" value="GFH39686.1"/>
    <property type="molecule type" value="Genomic_DNA"/>
</dbReference>
<feature type="domain" description="Metallo-beta-lactamase" evidence="7">
    <location>
        <begin position="499"/>
        <end position="706"/>
    </location>
</feature>
<dbReference type="CDD" id="cd07731">
    <property type="entry name" value="ComA-like_MBL-fold"/>
    <property type="match status" value="1"/>
</dbReference>
<feature type="transmembrane region" description="Helical" evidence="6">
    <location>
        <begin position="356"/>
        <end position="375"/>
    </location>
</feature>
<comment type="caution">
    <text evidence="8">The sequence shown here is derived from an EMBL/GenBank/DDBJ whole genome shotgun (WGS) entry which is preliminary data.</text>
</comment>